<evidence type="ECO:0000313" key="14">
    <source>
        <dbReference type="EMBL" id="CUR51115.1"/>
    </source>
</evidence>
<name>A0A128A184_9ARCH</name>
<sequence length="196" mass="21589">MAESKRIVIVGIPGVGKTTVVSRVVELLKEKSIKVSVSIFGTVMFDEAKKKGVQNRDDLRKLSVKEQKELQSMAAKTISSIDDDVIIVDTHAFISTKEGFYPGLPYNVLEILNPDSFIMITARPEEIYNRRMTDTTRTRDIVSIDAIKKELDVTSAMLSTCSILCGSPIKMVLNTEGKVDEAARGILNAMGYNNGT</sequence>
<evidence type="ECO:0000256" key="4">
    <source>
        <dbReference type="ARBA" id="ARBA00012955"/>
    </source>
</evidence>
<reference evidence="15" key="1">
    <citation type="submission" date="2015-10" db="EMBL/GenBank/DDBJ databases">
        <authorList>
            <person name="Lehtovirta-Morley L.E."/>
            <person name="Vieille C."/>
        </authorList>
    </citation>
    <scope>NUCLEOTIDE SEQUENCE [LARGE SCALE GENOMIC DNA]</scope>
</reference>
<evidence type="ECO:0000259" key="13">
    <source>
        <dbReference type="SMART" id="SM00382"/>
    </source>
</evidence>
<keyword evidence="15" id="KW-1185">Reference proteome</keyword>
<dbReference type="GO" id="GO:0004017">
    <property type="term" value="F:AMP kinase activity"/>
    <property type="evidence" value="ECO:0007669"/>
    <property type="project" value="UniProtKB-UniRule"/>
</dbReference>
<dbReference type="Pfam" id="PF13207">
    <property type="entry name" value="AAA_17"/>
    <property type="match status" value="1"/>
</dbReference>
<dbReference type="InterPro" id="IPR023477">
    <property type="entry name" value="Adenylate_kinase_AdkA"/>
</dbReference>
<keyword evidence="8 12" id="KW-0547">Nucleotide-binding</keyword>
<comment type="subcellular location">
    <subcellularLocation>
        <location evidence="2 12">Cytoplasm</location>
    </subcellularLocation>
</comment>
<dbReference type="InterPro" id="IPR027417">
    <property type="entry name" value="P-loop_NTPase"/>
</dbReference>
<feature type="binding site" evidence="12">
    <location>
        <begin position="11"/>
        <end position="19"/>
    </location>
    <ligand>
        <name>ATP</name>
        <dbReference type="ChEBI" id="CHEBI:30616"/>
    </ligand>
</feature>
<dbReference type="GO" id="GO:0005524">
    <property type="term" value="F:ATP binding"/>
    <property type="evidence" value="ECO:0007669"/>
    <property type="project" value="UniProtKB-UniRule"/>
</dbReference>
<keyword evidence="7 12" id="KW-0808">Transferase</keyword>
<keyword evidence="10 12" id="KW-0067">ATP-binding</keyword>
<comment type="catalytic activity">
    <reaction evidence="1 12">
        <text>AMP + ATP = 2 ADP</text>
        <dbReference type="Rhea" id="RHEA:12973"/>
        <dbReference type="ChEBI" id="CHEBI:30616"/>
        <dbReference type="ChEBI" id="CHEBI:456215"/>
        <dbReference type="ChEBI" id="CHEBI:456216"/>
        <dbReference type="EC" id="2.7.4.3"/>
    </reaction>
</comment>
<dbReference type="SUPFAM" id="SSF52540">
    <property type="entry name" value="P-loop containing nucleoside triphosphate hydrolases"/>
    <property type="match status" value="1"/>
</dbReference>
<dbReference type="AlphaFoldDB" id="A0A128A184"/>
<dbReference type="HAMAP" id="MF_00234">
    <property type="entry name" value="Adenylate_kinase_AdkA"/>
    <property type="match status" value="1"/>
</dbReference>
<dbReference type="EC" id="2.7.4.3" evidence="4 12"/>
<evidence type="ECO:0000256" key="12">
    <source>
        <dbReference type="HAMAP-Rule" id="MF_00234"/>
    </source>
</evidence>
<evidence type="ECO:0000256" key="8">
    <source>
        <dbReference type="ARBA" id="ARBA00022741"/>
    </source>
</evidence>
<keyword evidence="6 12" id="KW-0963">Cytoplasm</keyword>
<dbReference type="EMBL" id="LN890280">
    <property type="protein sequence ID" value="CUR51115.1"/>
    <property type="molecule type" value="Genomic_DNA"/>
</dbReference>
<dbReference type="SMART" id="SM00382">
    <property type="entry name" value="AAA"/>
    <property type="match status" value="1"/>
</dbReference>
<organism evidence="14 15">
    <name type="scientific">Nitrosotalea devaniterrae</name>
    <dbReference type="NCBI Taxonomy" id="1078905"/>
    <lineage>
        <taxon>Archaea</taxon>
        <taxon>Nitrososphaerota</taxon>
        <taxon>Nitrososphaeria</taxon>
        <taxon>Nitrosotaleales</taxon>
        <taxon>Nitrosotaleaceae</taxon>
        <taxon>Nitrosotalea</taxon>
    </lineage>
</organism>
<keyword evidence="9 12" id="KW-0418">Kinase</keyword>
<evidence type="ECO:0000256" key="10">
    <source>
        <dbReference type="ARBA" id="ARBA00022840"/>
    </source>
</evidence>
<evidence type="ECO:0000256" key="7">
    <source>
        <dbReference type="ARBA" id="ARBA00022679"/>
    </source>
</evidence>
<dbReference type="Proteomes" id="UP000196239">
    <property type="component" value="Chromosome 1"/>
</dbReference>
<accession>A0A128A184</accession>
<feature type="domain" description="AAA+ ATPase" evidence="13">
    <location>
        <begin position="3"/>
        <end position="148"/>
    </location>
</feature>
<dbReference type="Gene3D" id="3.40.50.300">
    <property type="entry name" value="P-loop containing nucleotide triphosphate hydrolases"/>
    <property type="match status" value="1"/>
</dbReference>
<dbReference type="KEGG" id="ndv:NDEV_0350"/>
<proteinExistence type="inferred from homology"/>
<dbReference type="NCBIfam" id="NF003122">
    <property type="entry name" value="PRK04040.1"/>
    <property type="match status" value="1"/>
</dbReference>
<gene>
    <name evidence="12 14" type="primary">adkA</name>
    <name evidence="14" type="ORF">NDEV_0350</name>
</gene>
<evidence type="ECO:0000256" key="9">
    <source>
        <dbReference type="ARBA" id="ARBA00022777"/>
    </source>
</evidence>
<evidence type="ECO:0000256" key="1">
    <source>
        <dbReference type="ARBA" id="ARBA00000582"/>
    </source>
</evidence>
<dbReference type="InterPro" id="IPR003593">
    <property type="entry name" value="AAA+_ATPase"/>
</dbReference>
<evidence type="ECO:0000256" key="2">
    <source>
        <dbReference type="ARBA" id="ARBA00004496"/>
    </source>
</evidence>
<evidence type="ECO:0000256" key="5">
    <source>
        <dbReference type="ARBA" id="ARBA00019926"/>
    </source>
</evidence>
<comment type="similarity">
    <text evidence="3 12">Belongs to the archaeal adenylate kinase family.</text>
</comment>
<evidence type="ECO:0000256" key="6">
    <source>
        <dbReference type="ARBA" id="ARBA00022490"/>
    </source>
</evidence>
<evidence type="ECO:0000256" key="11">
    <source>
        <dbReference type="ARBA" id="ARBA00033336"/>
    </source>
</evidence>
<protein>
    <recommendedName>
        <fullName evidence="5 12">Adenylate kinase</fullName>
        <shortName evidence="12">AK</shortName>
        <ecNumber evidence="4 12">2.7.4.3</ecNumber>
    </recommendedName>
    <alternativeName>
        <fullName evidence="11 12">ATP-AMP transphosphorylase</fullName>
    </alternativeName>
</protein>
<evidence type="ECO:0000256" key="3">
    <source>
        <dbReference type="ARBA" id="ARBA00007088"/>
    </source>
</evidence>
<dbReference type="GO" id="GO:0005737">
    <property type="term" value="C:cytoplasm"/>
    <property type="evidence" value="ECO:0007669"/>
    <property type="project" value="UniProtKB-SubCell"/>
</dbReference>
<evidence type="ECO:0000313" key="15">
    <source>
        <dbReference type="Proteomes" id="UP000196239"/>
    </source>
</evidence>